<organism evidence="9 10">
    <name type="scientific">Uncinula necator</name>
    <name type="common">Grape powdery mildew</name>
    <dbReference type="NCBI Taxonomy" id="52586"/>
    <lineage>
        <taxon>Eukaryota</taxon>
        <taxon>Fungi</taxon>
        <taxon>Dikarya</taxon>
        <taxon>Ascomycota</taxon>
        <taxon>Pezizomycotina</taxon>
        <taxon>Leotiomycetes</taxon>
        <taxon>Erysiphales</taxon>
        <taxon>Erysiphaceae</taxon>
        <taxon>Erysiphe</taxon>
    </lineage>
</organism>
<dbReference type="SMART" id="SM01156">
    <property type="entry name" value="DUF1716"/>
    <property type="match status" value="1"/>
</dbReference>
<dbReference type="Proteomes" id="UP000030854">
    <property type="component" value="Unassembled WGS sequence"/>
</dbReference>
<keyword evidence="3" id="KW-0677">Repeat</keyword>
<keyword evidence="4 6" id="KW-0175">Coiled coil</keyword>
<dbReference type="FunFam" id="1.25.10.10:FF:001136">
    <property type="entry name" value="Beta-catenin-like protein 1"/>
    <property type="match status" value="1"/>
</dbReference>
<dbReference type="HOGENOM" id="CLU_017098_0_0_1"/>
<feature type="compositionally biased region" description="Polar residues" evidence="7">
    <location>
        <begin position="26"/>
        <end position="35"/>
    </location>
</feature>
<dbReference type="InterPro" id="IPR039678">
    <property type="entry name" value="CTNNBL1"/>
</dbReference>
<evidence type="ECO:0000259" key="8">
    <source>
        <dbReference type="SMART" id="SM01156"/>
    </source>
</evidence>
<evidence type="ECO:0000256" key="4">
    <source>
        <dbReference type="ARBA" id="ARBA00023054"/>
    </source>
</evidence>
<feature type="domain" description="Beta-catenin-like protein 1 N-terminal" evidence="8">
    <location>
        <begin position="86"/>
        <end position="195"/>
    </location>
</feature>
<name>A0A0B1P8Q9_UNCNE</name>
<dbReference type="EMBL" id="JNVN01000779">
    <property type="protein sequence ID" value="KHJ34643.1"/>
    <property type="molecule type" value="Genomic_DNA"/>
</dbReference>
<dbReference type="PANTHER" id="PTHR14978:SF0">
    <property type="entry name" value="BETA-CATENIN-LIKE PROTEIN 1"/>
    <property type="match status" value="1"/>
</dbReference>
<dbReference type="InterPro" id="IPR011989">
    <property type="entry name" value="ARM-like"/>
</dbReference>
<gene>
    <name evidence="9" type="ORF">EV44_g2940</name>
</gene>
<dbReference type="AlphaFoldDB" id="A0A0B1P8Q9"/>
<feature type="coiled-coil region" evidence="6">
    <location>
        <begin position="465"/>
        <end position="499"/>
    </location>
</feature>
<dbReference type="InterPro" id="IPR013180">
    <property type="entry name" value="CTNNBL1_N"/>
</dbReference>
<evidence type="ECO:0000256" key="1">
    <source>
        <dbReference type="ARBA" id="ARBA00004123"/>
    </source>
</evidence>
<dbReference type="PANTHER" id="PTHR14978">
    <property type="entry name" value="BETA-CATENIN-LIKE PROTEIN 1 NUCLEAR ASSOCIATED PROTEIN"/>
    <property type="match status" value="1"/>
</dbReference>
<evidence type="ECO:0000313" key="9">
    <source>
        <dbReference type="EMBL" id="KHJ34643.1"/>
    </source>
</evidence>
<feature type="region of interest" description="Disordered" evidence="7">
    <location>
        <begin position="16"/>
        <end position="59"/>
    </location>
</feature>
<evidence type="ECO:0000256" key="3">
    <source>
        <dbReference type="ARBA" id="ARBA00022737"/>
    </source>
</evidence>
<dbReference type="SUPFAM" id="SSF48371">
    <property type="entry name" value="ARM repeat"/>
    <property type="match status" value="1"/>
</dbReference>
<evidence type="ECO:0000256" key="7">
    <source>
        <dbReference type="SAM" id="MobiDB-lite"/>
    </source>
</evidence>
<dbReference type="STRING" id="52586.A0A0B1P8Q9"/>
<dbReference type="InterPro" id="IPR016024">
    <property type="entry name" value="ARM-type_fold"/>
</dbReference>
<dbReference type="Gene3D" id="1.25.10.10">
    <property type="entry name" value="Leucine-rich Repeat Variant"/>
    <property type="match status" value="1"/>
</dbReference>
<comment type="subcellular location">
    <subcellularLocation>
        <location evidence="1">Nucleus</location>
    </subcellularLocation>
</comment>
<protein>
    <submittedName>
        <fullName evidence="9">Putative duf1716 domain protein</fullName>
    </submittedName>
</protein>
<evidence type="ECO:0000256" key="2">
    <source>
        <dbReference type="ARBA" id="ARBA00022553"/>
    </source>
</evidence>
<dbReference type="Pfam" id="PF08216">
    <property type="entry name" value="CTNNBL"/>
    <property type="match status" value="1"/>
</dbReference>
<keyword evidence="10" id="KW-1185">Reference proteome</keyword>
<keyword evidence="5" id="KW-0539">Nucleus</keyword>
<accession>A0A0B1P8Q9</accession>
<comment type="caution">
    <text evidence="9">The sequence shown here is derived from an EMBL/GenBank/DDBJ whole genome shotgun (WGS) entry which is preliminary data.</text>
</comment>
<sequence length="585" mass="66127">MSSMKAIDDLFKSGSSSLKRKFTDPKYSSHSSKSAKIQEIHVENGKSNASLEDNVKSDADSDELLNKKYEVDIPDDEEGRFFGGGVTEKQNEIIDYVDQQMSTDVLPERIDSSWLRKQVLKFERKIQKNAEQRVRFEQEPLRYLESEAELHAEIKALSILSEHPELYQEIVKSGCIGSLISLLTHENTDIVSVTLEIVSELTDENVEAEQSQWNEIVNTMIEADLLSLLGSNFSRLNESNESDRSGVYYSLNVLENLASMANIAEKIGKDKCIFDWLVGRICKNESPVSQNKQYAAEVLAILLQFSTSNVRIFCEMDGVNLFLEIIANYRKQDPAKGTEEEEFVENLFDILTRVVNTPEGKAKFVEAEGVELCLIMIKNGKMSKPRALRLLDHSLGSLSGLDACERLVEAGGLKVIFSMFMKKQDGSNTEHLLGIFSSLLRLLAANSAYRIRTLAKFVEKDFEKIVKLINLRREYASRLKLAEEKIKKSQDMLEDEAKELATDEWLSKRLEAGLFCLQIIDVILAWLVAEDDGACEKIRYLLSEKGESLTLISKTLNEQITANVGDTEEEKMTKDMLSTLVKFLT</sequence>
<dbReference type="GO" id="GO:0010467">
    <property type="term" value="P:gene expression"/>
    <property type="evidence" value="ECO:0007669"/>
    <property type="project" value="UniProtKB-ARBA"/>
</dbReference>
<evidence type="ECO:0000313" key="10">
    <source>
        <dbReference type="Proteomes" id="UP000030854"/>
    </source>
</evidence>
<dbReference type="GO" id="GO:0005681">
    <property type="term" value="C:spliceosomal complex"/>
    <property type="evidence" value="ECO:0007669"/>
    <property type="project" value="TreeGrafter"/>
</dbReference>
<evidence type="ECO:0000256" key="5">
    <source>
        <dbReference type="ARBA" id="ARBA00023242"/>
    </source>
</evidence>
<proteinExistence type="predicted"/>
<reference evidence="9 10" key="1">
    <citation type="journal article" date="2014" name="BMC Genomics">
        <title>Adaptive genomic structural variation in the grape powdery mildew pathogen, Erysiphe necator.</title>
        <authorList>
            <person name="Jones L."/>
            <person name="Riaz S."/>
            <person name="Morales-Cruz A."/>
            <person name="Amrine K.C."/>
            <person name="McGuire B."/>
            <person name="Gubler W.D."/>
            <person name="Walker M.A."/>
            <person name="Cantu D."/>
        </authorList>
    </citation>
    <scope>NUCLEOTIDE SEQUENCE [LARGE SCALE GENOMIC DNA]</scope>
    <source>
        <strain evidence="10">c</strain>
    </source>
</reference>
<keyword evidence="2" id="KW-0597">Phosphoprotein</keyword>
<evidence type="ECO:0000256" key="6">
    <source>
        <dbReference type="SAM" id="Coils"/>
    </source>
</evidence>
<dbReference type="OMA" id="TDWREQE"/>